<evidence type="ECO:0000313" key="2">
    <source>
        <dbReference type="EMBL" id="QNP40160.1"/>
    </source>
</evidence>
<reference evidence="2 3" key="1">
    <citation type="submission" date="2020-08" db="EMBL/GenBank/DDBJ databases">
        <title>Lysobacter sp. II4 sp. nov., isolated from soil.</title>
        <authorList>
            <person name="Woo C.Y."/>
            <person name="Kim J."/>
        </authorList>
    </citation>
    <scope>NUCLEOTIDE SEQUENCE [LARGE SCALE GENOMIC DNA]</scope>
    <source>
        <strain evidence="2 3">II4</strain>
    </source>
</reference>
<evidence type="ECO:0000313" key="3">
    <source>
        <dbReference type="Proteomes" id="UP000516018"/>
    </source>
</evidence>
<dbReference type="EMBL" id="CP060820">
    <property type="protein sequence ID" value="QNP40160.1"/>
    <property type="molecule type" value="Genomic_DNA"/>
</dbReference>
<dbReference type="PIRSF" id="PIRSF033239">
    <property type="entry name" value="ExoD"/>
    <property type="match status" value="1"/>
</dbReference>
<dbReference type="Proteomes" id="UP000516018">
    <property type="component" value="Chromosome"/>
</dbReference>
<dbReference type="AlphaFoldDB" id="A0A7H0FVU4"/>
<dbReference type="InterPro" id="IPR010331">
    <property type="entry name" value="ExoD"/>
</dbReference>
<evidence type="ECO:0000256" key="1">
    <source>
        <dbReference type="SAM" id="Phobius"/>
    </source>
</evidence>
<accession>A0A7H0FVU4</accession>
<name>A0A7H0FVU4_9GAMM</name>
<feature type="transmembrane region" description="Helical" evidence="1">
    <location>
        <begin position="59"/>
        <end position="82"/>
    </location>
</feature>
<dbReference type="PANTHER" id="PTHR41795">
    <property type="entry name" value="EXOPOLYSACCHARIDE SYNTHESIS PROTEIN"/>
    <property type="match status" value="1"/>
</dbReference>
<proteinExistence type="predicted"/>
<feature type="transmembrane region" description="Helical" evidence="1">
    <location>
        <begin position="179"/>
        <end position="204"/>
    </location>
</feature>
<organism evidence="2 3">
    <name type="scientific">Agrilutibacter terrestris</name>
    <dbReference type="NCBI Taxonomy" id="2865112"/>
    <lineage>
        <taxon>Bacteria</taxon>
        <taxon>Pseudomonadati</taxon>
        <taxon>Pseudomonadota</taxon>
        <taxon>Gammaproteobacteria</taxon>
        <taxon>Lysobacterales</taxon>
        <taxon>Lysobacteraceae</taxon>
        <taxon>Agrilutibacter</taxon>
    </lineage>
</organism>
<dbReference type="RefSeq" id="WP_187711603.1">
    <property type="nucleotide sequence ID" value="NZ_CP060820.1"/>
</dbReference>
<dbReference type="KEGG" id="lsx:H8B22_11770"/>
<sequence length="212" mass="22645">MTAPPDHGRKPAAPEASTRALLDRFAQGDPAETIRLVDVLGGLEERAFGMLLFLSIPTAFIPGVAGVISGPLVILVGVQLLFGRNEPWLPGFLGRRGPHRHAMATFRDRLGPWLAKLERVVKPRTHVLLDHPLASAFTGLNLILLGLLLSLPIPFTNVLFALLLLPFALALLERDGRLLAGAWCASVVAIAAFGILSGSLAAAATRWFGMLA</sequence>
<gene>
    <name evidence="2" type="ORF">H8B22_11770</name>
</gene>
<keyword evidence="3" id="KW-1185">Reference proteome</keyword>
<protein>
    <submittedName>
        <fullName evidence="2">Exopolysaccharide biosynthesis protein</fullName>
    </submittedName>
</protein>
<keyword evidence="1" id="KW-1133">Transmembrane helix</keyword>
<keyword evidence="1" id="KW-0812">Transmembrane</keyword>
<keyword evidence="1" id="KW-0472">Membrane</keyword>
<dbReference type="Pfam" id="PF06055">
    <property type="entry name" value="ExoD"/>
    <property type="match status" value="1"/>
</dbReference>
<dbReference type="PANTHER" id="PTHR41795:SF1">
    <property type="entry name" value="EXOPOLYSACCHARIDE SYNTHESIS PROTEIN"/>
    <property type="match status" value="1"/>
</dbReference>